<dbReference type="GO" id="GO:0008380">
    <property type="term" value="P:RNA splicing"/>
    <property type="evidence" value="ECO:0007669"/>
    <property type="project" value="UniProtKB-KW"/>
</dbReference>
<proteinExistence type="predicted"/>
<name>A0A6J1CBV5_MOMCH</name>
<dbReference type="InterPro" id="IPR035979">
    <property type="entry name" value="RBD_domain_sf"/>
</dbReference>
<dbReference type="Gene3D" id="3.30.70.330">
    <property type="match status" value="1"/>
</dbReference>
<organism evidence="4 5">
    <name type="scientific">Momordica charantia</name>
    <name type="common">Bitter gourd</name>
    <name type="synonym">Balsam pear</name>
    <dbReference type="NCBI Taxonomy" id="3673"/>
    <lineage>
        <taxon>Eukaryota</taxon>
        <taxon>Viridiplantae</taxon>
        <taxon>Streptophyta</taxon>
        <taxon>Embryophyta</taxon>
        <taxon>Tracheophyta</taxon>
        <taxon>Spermatophyta</taxon>
        <taxon>Magnoliopsida</taxon>
        <taxon>eudicotyledons</taxon>
        <taxon>Gunneridae</taxon>
        <taxon>Pentapetalae</taxon>
        <taxon>rosids</taxon>
        <taxon>fabids</taxon>
        <taxon>Cucurbitales</taxon>
        <taxon>Cucurbitaceae</taxon>
        <taxon>Momordiceae</taxon>
        <taxon>Momordica</taxon>
    </lineage>
</organism>
<evidence type="ECO:0000256" key="1">
    <source>
        <dbReference type="ARBA" id="ARBA00022664"/>
    </source>
</evidence>
<evidence type="ECO:0000256" key="3">
    <source>
        <dbReference type="ARBA" id="ARBA00023187"/>
    </source>
</evidence>
<gene>
    <name evidence="5" type="primary">LOC111009789</name>
</gene>
<dbReference type="Proteomes" id="UP000504603">
    <property type="component" value="Unplaced"/>
</dbReference>
<reference evidence="5" key="1">
    <citation type="submission" date="2025-08" db="UniProtKB">
        <authorList>
            <consortium name="RefSeq"/>
        </authorList>
    </citation>
    <scope>IDENTIFICATION</scope>
    <source>
        <strain evidence="5">OHB3-1</strain>
    </source>
</reference>
<evidence type="ECO:0000313" key="5">
    <source>
        <dbReference type="RefSeq" id="XP_022138692.1"/>
    </source>
</evidence>
<keyword evidence="2" id="KW-0694">RNA-binding</keyword>
<dbReference type="SUPFAM" id="SSF54928">
    <property type="entry name" value="RNA-binding domain, RBD"/>
    <property type="match status" value="1"/>
</dbReference>
<dbReference type="PANTHER" id="PTHR23139">
    <property type="entry name" value="RNA-BINDING PROTEIN"/>
    <property type="match status" value="1"/>
</dbReference>
<dbReference type="InterPro" id="IPR012677">
    <property type="entry name" value="Nucleotide-bd_a/b_plait_sf"/>
</dbReference>
<dbReference type="GO" id="GO:0006397">
    <property type="term" value="P:mRNA processing"/>
    <property type="evidence" value="ECO:0007669"/>
    <property type="project" value="UniProtKB-KW"/>
</dbReference>
<sequence length="97" mass="10362">MQNSNMTDYDGRYEGNGEDADNYGDCFSLQALASSLHDTHSDSKSQATRHARCVYVEGLPPTANEQSVATFFSQVMAAIGGNTTGPGDVVLTCLHKS</sequence>
<dbReference type="GO" id="GO:0003723">
    <property type="term" value="F:RNA binding"/>
    <property type="evidence" value="ECO:0007669"/>
    <property type="project" value="UniProtKB-KW"/>
</dbReference>
<keyword evidence="4" id="KW-1185">Reference proteome</keyword>
<evidence type="ECO:0000256" key="2">
    <source>
        <dbReference type="ARBA" id="ARBA00022884"/>
    </source>
</evidence>
<protein>
    <submittedName>
        <fullName evidence="5">Uncharacterized protein LOC111009789 isoform X2</fullName>
    </submittedName>
</protein>
<dbReference type="GeneID" id="111009789"/>
<dbReference type="AlphaFoldDB" id="A0A6J1CBV5"/>
<keyword evidence="1" id="KW-0507">mRNA processing</keyword>
<keyword evidence="3" id="KW-0508">mRNA splicing</keyword>
<dbReference type="RefSeq" id="XP_022138692.1">
    <property type="nucleotide sequence ID" value="XM_022283000.1"/>
</dbReference>
<evidence type="ECO:0000313" key="4">
    <source>
        <dbReference type="Proteomes" id="UP000504603"/>
    </source>
</evidence>
<accession>A0A6J1CBV5</accession>